<protein>
    <recommendedName>
        <fullName evidence="4">phenylalanine--tRNA ligase</fullName>
        <ecNumber evidence="4">6.1.1.20</ecNumber>
    </recommendedName>
    <alternativeName>
        <fullName evidence="12">Phenylalanyl-tRNA synthetase beta subunit</fullName>
    </alternativeName>
</protein>
<dbReference type="PANTHER" id="PTHR10947">
    <property type="entry name" value="PHENYLALANYL-TRNA SYNTHETASE BETA CHAIN AND LEUCINE-RICH REPEAT-CONTAINING PROTEIN 47"/>
    <property type="match status" value="1"/>
</dbReference>
<dbReference type="SMART" id="SM00874">
    <property type="entry name" value="B5"/>
    <property type="match status" value="1"/>
</dbReference>
<keyword evidence="8" id="KW-0067">ATP-binding</keyword>
<comment type="subunit">
    <text evidence="3">Tetramer of two alpha and two beta subunits.</text>
</comment>
<dbReference type="SUPFAM" id="SSF56037">
    <property type="entry name" value="PheT/TilS domain"/>
    <property type="match status" value="1"/>
</dbReference>
<dbReference type="GO" id="GO:0009328">
    <property type="term" value="C:phenylalanine-tRNA ligase complex"/>
    <property type="evidence" value="ECO:0007669"/>
    <property type="project" value="TreeGrafter"/>
</dbReference>
<dbReference type="GO" id="GO:0005524">
    <property type="term" value="F:ATP binding"/>
    <property type="evidence" value="ECO:0007669"/>
    <property type="project" value="UniProtKB-KW"/>
</dbReference>
<evidence type="ECO:0000256" key="12">
    <source>
        <dbReference type="ARBA" id="ARBA00033189"/>
    </source>
</evidence>
<feature type="non-terminal residue" evidence="16">
    <location>
        <position position="472"/>
    </location>
</feature>
<evidence type="ECO:0000259" key="15">
    <source>
        <dbReference type="PROSITE" id="PS51483"/>
    </source>
</evidence>
<evidence type="ECO:0000313" key="16">
    <source>
        <dbReference type="EMBL" id="GAH42496.1"/>
    </source>
</evidence>
<feature type="non-terminal residue" evidence="16">
    <location>
        <position position="1"/>
    </location>
</feature>
<keyword evidence="11" id="KW-0030">Aminoacyl-tRNA synthetase</keyword>
<accession>X1FA53</accession>
<dbReference type="GO" id="GO:0006432">
    <property type="term" value="P:phenylalanyl-tRNA aminoacylation"/>
    <property type="evidence" value="ECO:0007669"/>
    <property type="project" value="InterPro"/>
</dbReference>
<dbReference type="AlphaFoldDB" id="X1FA53"/>
<keyword evidence="6" id="KW-0479">Metal-binding</keyword>
<dbReference type="InterPro" id="IPR036690">
    <property type="entry name" value="Fdx_antiC-bd_sf"/>
</dbReference>
<dbReference type="GO" id="GO:0000287">
    <property type="term" value="F:magnesium ion binding"/>
    <property type="evidence" value="ECO:0007669"/>
    <property type="project" value="InterPro"/>
</dbReference>
<dbReference type="InterPro" id="IPR005147">
    <property type="entry name" value="tRNA_synthase_B5-dom"/>
</dbReference>
<dbReference type="EMBL" id="BARU01005870">
    <property type="protein sequence ID" value="GAH42496.1"/>
    <property type="molecule type" value="Genomic_DNA"/>
</dbReference>
<feature type="domain" description="FDX-ACB" evidence="14">
    <location>
        <begin position="438"/>
        <end position="472"/>
    </location>
</feature>
<dbReference type="Pfam" id="PF17759">
    <property type="entry name" value="tRNA_synthFbeta"/>
    <property type="match status" value="1"/>
</dbReference>
<evidence type="ECO:0000259" key="14">
    <source>
        <dbReference type="PROSITE" id="PS51447"/>
    </source>
</evidence>
<dbReference type="InterPro" id="IPR005121">
    <property type="entry name" value="Fdx_antiC-bd"/>
</dbReference>
<dbReference type="Pfam" id="PF03484">
    <property type="entry name" value="B5"/>
    <property type="match status" value="1"/>
</dbReference>
<evidence type="ECO:0000256" key="11">
    <source>
        <dbReference type="ARBA" id="ARBA00023146"/>
    </source>
</evidence>
<dbReference type="InterPro" id="IPR005146">
    <property type="entry name" value="B3/B4_tRNA-bd"/>
</dbReference>
<comment type="caution">
    <text evidence="16">The sequence shown here is derived from an EMBL/GenBank/DDBJ whole genome shotgun (WGS) entry which is preliminary data.</text>
</comment>
<feature type="domain" description="B5" evidence="15">
    <location>
        <begin position="139"/>
        <end position="213"/>
    </location>
</feature>
<dbReference type="InterPro" id="IPR045864">
    <property type="entry name" value="aa-tRNA-synth_II/BPL/LPL"/>
</dbReference>
<keyword evidence="9" id="KW-0460">Magnesium</keyword>
<dbReference type="CDD" id="cd00769">
    <property type="entry name" value="PheRS_beta_core"/>
    <property type="match status" value="1"/>
</dbReference>
<evidence type="ECO:0000256" key="9">
    <source>
        <dbReference type="ARBA" id="ARBA00022842"/>
    </source>
</evidence>
<comment type="similarity">
    <text evidence="2">Belongs to the phenylalanyl-tRNA synthetase beta subunit family. Type 1 subfamily.</text>
</comment>
<dbReference type="PROSITE" id="PS51483">
    <property type="entry name" value="B5"/>
    <property type="match status" value="1"/>
</dbReference>
<dbReference type="Pfam" id="PF03483">
    <property type="entry name" value="B3_4"/>
    <property type="match status" value="1"/>
</dbReference>
<dbReference type="Gene3D" id="3.50.40.10">
    <property type="entry name" value="Phenylalanyl-trna Synthetase, Chain B, domain 3"/>
    <property type="match status" value="1"/>
</dbReference>
<dbReference type="EC" id="6.1.1.20" evidence="4"/>
<dbReference type="SUPFAM" id="SSF46955">
    <property type="entry name" value="Putative DNA-binding domain"/>
    <property type="match status" value="1"/>
</dbReference>
<dbReference type="NCBIfam" id="TIGR00472">
    <property type="entry name" value="pheT_bact"/>
    <property type="match status" value="1"/>
</dbReference>
<keyword evidence="5" id="KW-0436">Ligase</keyword>
<organism evidence="16">
    <name type="scientific">marine sediment metagenome</name>
    <dbReference type="NCBI Taxonomy" id="412755"/>
    <lineage>
        <taxon>unclassified sequences</taxon>
        <taxon>metagenomes</taxon>
        <taxon>ecological metagenomes</taxon>
    </lineage>
</organism>
<dbReference type="GO" id="GO:0003723">
    <property type="term" value="F:RNA binding"/>
    <property type="evidence" value="ECO:0007669"/>
    <property type="project" value="InterPro"/>
</dbReference>
<dbReference type="GO" id="GO:0004826">
    <property type="term" value="F:phenylalanine-tRNA ligase activity"/>
    <property type="evidence" value="ECO:0007669"/>
    <property type="project" value="UniProtKB-EC"/>
</dbReference>
<gene>
    <name evidence="16" type="ORF">S03H2_11506</name>
</gene>
<name>X1FA53_9ZZZZ</name>
<dbReference type="SUPFAM" id="SSF55681">
    <property type="entry name" value="Class II aaRS and biotin synthetases"/>
    <property type="match status" value="1"/>
</dbReference>
<dbReference type="PROSITE" id="PS51447">
    <property type="entry name" value="FDX_ACB"/>
    <property type="match status" value="1"/>
</dbReference>
<dbReference type="SMART" id="SM00873">
    <property type="entry name" value="B3_4"/>
    <property type="match status" value="1"/>
</dbReference>
<dbReference type="InterPro" id="IPR045060">
    <property type="entry name" value="Phe-tRNA-ligase_IIc_bsu"/>
</dbReference>
<dbReference type="PANTHER" id="PTHR10947:SF0">
    <property type="entry name" value="PHENYLALANINE--TRNA LIGASE BETA SUBUNIT"/>
    <property type="match status" value="1"/>
</dbReference>
<sequence length="472" mass="53588">LHAFDAECIKGRRINVRRAKDDESIITLDGLTRKLDRDLLVIADSKKPIALAGIMGDEESEIKNNTKHIFIESAYFNPTLIRRGARRLNLSTESSFRFERKADIHALIPALLRARELIIKFCGGIMKGGVTDIYKKQEVETEKVTFSIKWLNDFLGSNFSREEIIEPLTLLDLNVKGDTSLEVEVPSFRRDLDIKEDIAEEVIRMVGFDSIPMRSTIVFEKVGSLPHGSLKIGKIKEYLVSRGYDEVVNVSFISSDELKPFKMGIKPIAIQNPITSNLTHMRSTLIVGLLKTVKRNMNIGSRDMRFFELGNVFIQNQTSGKVEEPLKIAGVITGKVKNQDWRGENRTFDYYDLKGDIEGLFSFVNINDNRFEKIKGELSLLEEGSDIYIEKEKVGFVGSISAEISDYFDISKKVLLFEIELAPLLNRISFDYNFKDLPRYPAVLRDLCLLVPGNVTHQQIEDIIRKSGKGLV</sequence>
<dbReference type="InterPro" id="IPR009061">
    <property type="entry name" value="DNA-bd_dom_put_sf"/>
</dbReference>
<evidence type="ECO:0000256" key="5">
    <source>
        <dbReference type="ARBA" id="ARBA00022598"/>
    </source>
</evidence>
<evidence type="ECO:0000256" key="3">
    <source>
        <dbReference type="ARBA" id="ARBA00011209"/>
    </source>
</evidence>
<proteinExistence type="inferred from homology"/>
<evidence type="ECO:0000256" key="4">
    <source>
        <dbReference type="ARBA" id="ARBA00012814"/>
    </source>
</evidence>
<evidence type="ECO:0000256" key="8">
    <source>
        <dbReference type="ARBA" id="ARBA00022840"/>
    </source>
</evidence>
<evidence type="ECO:0000256" key="6">
    <source>
        <dbReference type="ARBA" id="ARBA00022723"/>
    </source>
</evidence>
<dbReference type="SUPFAM" id="SSF54991">
    <property type="entry name" value="Anticodon-binding domain of PheRS"/>
    <property type="match status" value="1"/>
</dbReference>
<evidence type="ECO:0000256" key="10">
    <source>
        <dbReference type="ARBA" id="ARBA00022917"/>
    </source>
</evidence>
<dbReference type="InterPro" id="IPR020825">
    <property type="entry name" value="Phe-tRNA_synthase-like_B3/B4"/>
</dbReference>
<dbReference type="InterPro" id="IPR004532">
    <property type="entry name" value="Phe-tRNA-ligase_IIc_bsu_bact"/>
</dbReference>
<evidence type="ECO:0000256" key="2">
    <source>
        <dbReference type="ARBA" id="ARBA00008653"/>
    </source>
</evidence>
<dbReference type="InterPro" id="IPR041616">
    <property type="entry name" value="PheRS_beta_core"/>
</dbReference>
<keyword evidence="10" id="KW-0648">Protein biosynthesis</keyword>
<reference evidence="16" key="1">
    <citation type="journal article" date="2014" name="Front. Microbiol.">
        <title>High frequency of phylogenetically diverse reductive dehalogenase-homologous genes in deep subseafloor sedimentary metagenomes.</title>
        <authorList>
            <person name="Kawai M."/>
            <person name="Futagami T."/>
            <person name="Toyoda A."/>
            <person name="Takaki Y."/>
            <person name="Nishi S."/>
            <person name="Hori S."/>
            <person name="Arai W."/>
            <person name="Tsubouchi T."/>
            <person name="Morono Y."/>
            <person name="Uchiyama I."/>
            <person name="Ito T."/>
            <person name="Fujiyama A."/>
            <person name="Inagaki F."/>
            <person name="Takami H."/>
        </authorList>
    </citation>
    <scope>NUCLEOTIDE SEQUENCE</scope>
    <source>
        <strain evidence="16">Expedition CK06-06</strain>
    </source>
</reference>
<comment type="catalytic activity">
    <reaction evidence="13">
        <text>tRNA(Phe) + L-phenylalanine + ATP = L-phenylalanyl-tRNA(Phe) + AMP + diphosphate + H(+)</text>
        <dbReference type="Rhea" id="RHEA:19413"/>
        <dbReference type="Rhea" id="RHEA-COMP:9668"/>
        <dbReference type="Rhea" id="RHEA-COMP:9699"/>
        <dbReference type="ChEBI" id="CHEBI:15378"/>
        <dbReference type="ChEBI" id="CHEBI:30616"/>
        <dbReference type="ChEBI" id="CHEBI:33019"/>
        <dbReference type="ChEBI" id="CHEBI:58095"/>
        <dbReference type="ChEBI" id="CHEBI:78442"/>
        <dbReference type="ChEBI" id="CHEBI:78531"/>
        <dbReference type="ChEBI" id="CHEBI:456215"/>
        <dbReference type="EC" id="6.1.1.20"/>
    </reaction>
</comment>
<keyword evidence="7" id="KW-0547">Nucleotide-binding</keyword>
<dbReference type="Gene3D" id="3.30.930.10">
    <property type="entry name" value="Bira Bifunctional Protein, Domain 2"/>
    <property type="match status" value="1"/>
</dbReference>
<evidence type="ECO:0000256" key="1">
    <source>
        <dbReference type="ARBA" id="ARBA00001946"/>
    </source>
</evidence>
<evidence type="ECO:0000256" key="13">
    <source>
        <dbReference type="ARBA" id="ARBA00049255"/>
    </source>
</evidence>
<comment type="cofactor">
    <cofactor evidence="1">
        <name>Mg(2+)</name>
        <dbReference type="ChEBI" id="CHEBI:18420"/>
    </cofactor>
</comment>
<evidence type="ECO:0000256" key="7">
    <source>
        <dbReference type="ARBA" id="ARBA00022741"/>
    </source>
</evidence>
<dbReference type="Gene3D" id="3.30.56.10">
    <property type="match status" value="1"/>
</dbReference>